<evidence type="ECO:0000256" key="4">
    <source>
        <dbReference type="ARBA" id="ARBA00022692"/>
    </source>
</evidence>
<gene>
    <name evidence="8" type="ORF">SAMN05660710_01881</name>
</gene>
<comment type="similarity">
    <text evidence="2">Belongs to the polysaccharide synthase family.</text>
</comment>
<feature type="transmembrane region" description="Helical" evidence="7">
    <location>
        <begin position="260"/>
        <end position="281"/>
    </location>
</feature>
<evidence type="ECO:0000256" key="1">
    <source>
        <dbReference type="ARBA" id="ARBA00004651"/>
    </source>
</evidence>
<proteinExistence type="inferred from homology"/>
<evidence type="ECO:0000256" key="3">
    <source>
        <dbReference type="ARBA" id="ARBA00022475"/>
    </source>
</evidence>
<dbReference type="Proteomes" id="UP000199502">
    <property type="component" value="Unassembled WGS sequence"/>
</dbReference>
<keyword evidence="9" id="KW-1185">Reference proteome</keyword>
<dbReference type="Pfam" id="PF13440">
    <property type="entry name" value="Polysacc_synt_3"/>
    <property type="match status" value="1"/>
</dbReference>
<feature type="transmembrane region" description="Helical" evidence="7">
    <location>
        <begin position="423"/>
        <end position="441"/>
    </location>
</feature>
<feature type="transmembrane region" description="Helical" evidence="7">
    <location>
        <begin position="301"/>
        <end position="324"/>
    </location>
</feature>
<feature type="transmembrane region" description="Helical" evidence="7">
    <location>
        <begin position="55"/>
        <end position="79"/>
    </location>
</feature>
<dbReference type="GO" id="GO:0005886">
    <property type="term" value="C:plasma membrane"/>
    <property type="evidence" value="ECO:0007669"/>
    <property type="project" value="UniProtKB-SubCell"/>
</dbReference>
<keyword evidence="3" id="KW-1003">Cell membrane</keyword>
<reference evidence="8 9" key="1">
    <citation type="submission" date="2016-10" db="EMBL/GenBank/DDBJ databases">
        <authorList>
            <person name="de Groot N.N."/>
        </authorList>
    </citation>
    <scope>NUCLEOTIDE SEQUENCE [LARGE SCALE GENOMIC DNA]</scope>
    <source>
        <strain evidence="8 9">CGMCC 1.8925</strain>
    </source>
</reference>
<feature type="transmembrane region" description="Helical" evidence="7">
    <location>
        <begin position="99"/>
        <end position="119"/>
    </location>
</feature>
<feature type="transmembrane region" description="Helical" evidence="7">
    <location>
        <begin position="125"/>
        <end position="145"/>
    </location>
</feature>
<feature type="transmembrane region" description="Helical" evidence="7">
    <location>
        <begin position="336"/>
        <end position="356"/>
    </location>
</feature>
<dbReference type="PANTHER" id="PTHR30250:SF10">
    <property type="entry name" value="LIPOPOLYSACCHARIDE BIOSYNTHESIS PROTEIN WZXC"/>
    <property type="match status" value="1"/>
</dbReference>
<name>A0A1G5GQ84_9RHOB</name>
<evidence type="ECO:0000256" key="5">
    <source>
        <dbReference type="ARBA" id="ARBA00022989"/>
    </source>
</evidence>
<evidence type="ECO:0000313" key="9">
    <source>
        <dbReference type="Proteomes" id="UP000199502"/>
    </source>
</evidence>
<dbReference type="InterPro" id="IPR050833">
    <property type="entry name" value="Poly_Biosynth_Transport"/>
</dbReference>
<organism evidence="8 9">
    <name type="scientific">Paracoccus tibetensis</name>
    <dbReference type="NCBI Taxonomy" id="336292"/>
    <lineage>
        <taxon>Bacteria</taxon>
        <taxon>Pseudomonadati</taxon>
        <taxon>Pseudomonadota</taxon>
        <taxon>Alphaproteobacteria</taxon>
        <taxon>Rhodobacterales</taxon>
        <taxon>Paracoccaceae</taxon>
        <taxon>Paracoccus</taxon>
    </lineage>
</organism>
<feature type="transmembrane region" description="Helical" evidence="7">
    <location>
        <begin position="368"/>
        <end position="387"/>
    </location>
</feature>
<feature type="transmembrane region" description="Helical" evidence="7">
    <location>
        <begin position="182"/>
        <end position="201"/>
    </location>
</feature>
<sequence>MIRARIGMLMSGDSLLPRAFRSSILTLVSFGGQQGIRLASNLILTRLLFPEVFGLMAIIMVVIIGLTTFSDVGIGPAILQSKRGDDQKFLDTAYTMQAVRGVVLWICCCIMAVPAARFYEVPELVWYLPVAGLTTIIYGLLPTTVESANRHLKMGRLTLVELLSVFIGTSVTIILAALMGSAWALVIGLLLGAIIKVILVLRLLPGPRNRFTWDRSAAQELISFGKWIVPSTVVGFALSQGDKAVLGRYLTLTELGIYNIAFFLASFPQMLATAIISRLMIPVYRDLNEDPSPHRKRRMRVMRAGMTAMVMLMLAAVATWAVPLVEFLYDDRYRDAGGLVTLVALTSIPPVIVMTYDQGALAVGDSRGFFWLTFVRAVLFMACFVTGAHYGGIPGALLGQAVAAILAYPMLVRLARRSGVWDGWHDLTFAILGLILAWLLLG</sequence>
<evidence type="ECO:0000256" key="7">
    <source>
        <dbReference type="SAM" id="Phobius"/>
    </source>
</evidence>
<keyword evidence="5 7" id="KW-1133">Transmembrane helix</keyword>
<evidence type="ECO:0000256" key="2">
    <source>
        <dbReference type="ARBA" id="ARBA00007430"/>
    </source>
</evidence>
<protein>
    <submittedName>
        <fullName evidence="8">Membrane protein involved in the export of O-antigen and teichoic acid</fullName>
    </submittedName>
</protein>
<feature type="transmembrane region" description="Helical" evidence="7">
    <location>
        <begin position="393"/>
        <end position="411"/>
    </location>
</feature>
<dbReference type="EMBL" id="FMVT01000005">
    <property type="protein sequence ID" value="SCY53713.1"/>
    <property type="molecule type" value="Genomic_DNA"/>
</dbReference>
<feature type="transmembrane region" description="Helical" evidence="7">
    <location>
        <begin position="157"/>
        <end position="176"/>
    </location>
</feature>
<dbReference type="PANTHER" id="PTHR30250">
    <property type="entry name" value="PST FAMILY PREDICTED COLANIC ACID TRANSPORTER"/>
    <property type="match status" value="1"/>
</dbReference>
<accession>A0A1G5GQ84</accession>
<dbReference type="STRING" id="336292.SAMN05660710_01881"/>
<comment type="subcellular location">
    <subcellularLocation>
        <location evidence="1">Cell membrane</location>
        <topology evidence="1">Multi-pass membrane protein</topology>
    </subcellularLocation>
</comment>
<keyword evidence="6 7" id="KW-0472">Membrane</keyword>
<evidence type="ECO:0000313" key="8">
    <source>
        <dbReference type="EMBL" id="SCY53713.1"/>
    </source>
</evidence>
<evidence type="ECO:0000256" key="6">
    <source>
        <dbReference type="ARBA" id="ARBA00023136"/>
    </source>
</evidence>
<dbReference type="AlphaFoldDB" id="A0A1G5GQ84"/>
<keyword evidence="4 7" id="KW-0812">Transmembrane</keyword>